<evidence type="ECO:0000256" key="1">
    <source>
        <dbReference type="SAM" id="MobiDB-lite"/>
    </source>
</evidence>
<protein>
    <recommendedName>
        <fullName evidence="4">TetR family transcriptional regulator</fullName>
    </recommendedName>
</protein>
<evidence type="ECO:0000313" key="3">
    <source>
        <dbReference type="Proteomes" id="UP001164965"/>
    </source>
</evidence>
<dbReference type="RefSeq" id="WP_265382302.1">
    <property type="nucleotide sequence ID" value="NZ_CP110615.1"/>
</dbReference>
<dbReference type="Proteomes" id="UP001164965">
    <property type="component" value="Chromosome"/>
</dbReference>
<proteinExistence type="predicted"/>
<dbReference type="EMBL" id="CP110615">
    <property type="protein sequence ID" value="UZJ24195.1"/>
    <property type="molecule type" value="Genomic_DNA"/>
</dbReference>
<feature type="region of interest" description="Disordered" evidence="1">
    <location>
        <begin position="1"/>
        <end position="31"/>
    </location>
</feature>
<organism evidence="2 3">
    <name type="scientific">Rhodococcus antarcticus</name>
    <dbReference type="NCBI Taxonomy" id="2987751"/>
    <lineage>
        <taxon>Bacteria</taxon>
        <taxon>Bacillati</taxon>
        <taxon>Actinomycetota</taxon>
        <taxon>Actinomycetes</taxon>
        <taxon>Mycobacteriales</taxon>
        <taxon>Nocardiaceae</taxon>
        <taxon>Rhodococcus</taxon>
    </lineage>
</organism>
<gene>
    <name evidence="2" type="ORF">RHODO2019_13670</name>
</gene>
<name>A0ABY6NXS0_9NOCA</name>
<accession>A0ABY6NXS0</accession>
<evidence type="ECO:0000313" key="2">
    <source>
        <dbReference type="EMBL" id="UZJ24195.1"/>
    </source>
</evidence>
<reference evidence="2" key="1">
    <citation type="submission" date="2022-10" db="EMBL/GenBank/DDBJ databases">
        <title>Rhodococcus sp.75.</title>
        <authorList>
            <person name="Sun M."/>
        </authorList>
    </citation>
    <scope>NUCLEOTIDE SEQUENCE</scope>
    <source>
        <strain evidence="2">75</strain>
    </source>
</reference>
<sequence>MRSLTLAALRHRTPGHRTPSHRTPGHRTRSAADQRLLDVALAMSRQGIRPAPVRRG</sequence>
<feature type="compositionally biased region" description="Basic residues" evidence="1">
    <location>
        <begin position="9"/>
        <end position="29"/>
    </location>
</feature>
<evidence type="ECO:0008006" key="4">
    <source>
        <dbReference type="Google" id="ProtNLM"/>
    </source>
</evidence>
<keyword evidence="3" id="KW-1185">Reference proteome</keyword>